<dbReference type="GO" id="GO:0003779">
    <property type="term" value="F:actin binding"/>
    <property type="evidence" value="ECO:0007669"/>
    <property type="project" value="UniProtKB-KW"/>
</dbReference>
<sequence length="266" mass="30688">MNGLVYAFFIQGILSEYLLEKSRVVSQSHYLQTGGRNLQDLACTLGNRRKFEEVQRCLDIIGFSHEEVSQLFSILAAVIHLGDIHFTEDESVSHLSDKMSSLLGINAVELRDALTTNSSVTRGETIVRNNSVDQAVDYRDGMAKALYGKLFSWIVYRINALLRTERARLTVDNDCRIGILDIFGFENFKRNSFEQLCINIANEQIQFYFNQQIFSWELEEYRSEGISIETITFTDNRPVLDMCLQVCKVWSLFWLRLKDLRNLIGK</sequence>
<dbReference type="Gene3D" id="1.20.120.720">
    <property type="entry name" value="Myosin VI head, motor domain, U50 subdomain"/>
    <property type="match status" value="1"/>
</dbReference>
<keyword evidence="6" id="KW-0067">ATP-binding</keyword>
<evidence type="ECO:0000256" key="1">
    <source>
        <dbReference type="ARBA" id="ARBA00004245"/>
    </source>
</evidence>
<evidence type="ECO:0000256" key="3">
    <source>
        <dbReference type="ARBA" id="ARBA00022490"/>
    </source>
</evidence>
<keyword evidence="5" id="KW-0547">Nucleotide-binding</keyword>
<name>A0AAD9V3Z6_ACRCE</name>
<keyword evidence="9" id="KW-0206">Cytoskeleton</keyword>
<dbReference type="InterPro" id="IPR036961">
    <property type="entry name" value="Kinesin_motor_dom_sf"/>
</dbReference>
<dbReference type="AlphaFoldDB" id="A0AAD9V3Z6"/>
<evidence type="ECO:0000256" key="2">
    <source>
        <dbReference type="ARBA" id="ARBA00004316"/>
    </source>
</evidence>
<dbReference type="GO" id="GO:0005524">
    <property type="term" value="F:ATP binding"/>
    <property type="evidence" value="ECO:0007669"/>
    <property type="project" value="UniProtKB-KW"/>
</dbReference>
<protein>
    <submittedName>
        <fullName evidence="13">Myosin-IIIb</fullName>
    </submittedName>
</protein>
<accession>A0AAD9V3Z6</accession>
<evidence type="ECO:0000256" key="8">
    <source>
        <dbReference type="ARBA" id="ARBA00023175"/>
    </source>
</evidence>
<dbReference type="GO" id="GO:0042995">
    <property type="term" value="C:cell projection"/>
    <property type="evidence" value="ECO:0007669"/>
    <property type="project" value="UniProtKB-SubCell"/>
</dbReference>
<keyword evidence="3" id="KW-0963">Cytoplasm</keyword>
<comment type="subcellular location">
    <subcellularLocation>
        <location evidence="2">Cell projection</location>
    </subcellularLocation>
    <subcellularLocation>
        <location evidence="1">Cytoplasm</location>
        <location evidence="1">Cytoskeleton</location>
    </subcellularLocation>
</comment>
<comment type="caution">
    <text evidence="13">The sequence shown here is derived from an EMBL/GenBank/DDBJ whole genome shotgun (WGS) entry which is preliminary data.</text>
</comment>
<comment type="similarity">
    <text evidence="11">Belongs to the TRAFAC class myosin-kinesin ATPase superfamily. Myosin family.</text>
</comment>
<dbReference type="Gene3D" id="1.20.58.530">
    <property type="match status" value="1"/>
</dbReference>
<keyword evidence="4" id="KW-0677">Repeat</keyword>
<dbReference type="Gene3D" id="1.10.10.820">
    <property type="match status" value="1"/>
</dbReference>
<dbReference type="SMART" id="SM00242">
    <property type="entry name" value="MYSc"/>
    <property type="match status" value="1"/>
</dbReference>
<dbReference type="InterPro" id="IPR052409">
    <property type="entry name" value="Myosin-III_kinase_activity"/>
</dbReference>
<keyword evidence="10" id="KW-0966">Cell projection</keyword>
<dbReference type="GO" id="GO:0030832">
    <property type="term" value="P:regulation of actin filament length"/>
    <property type="evidence" value="ECO:0007669"/>
    <property type="project" value="TreeGrafter"/>
</dbReference>
<evidence type="ECO:0000256" key="5">
    <source>
        <dbReference type="ARBA" id="ARBA00022741"/>
    </source>
</evidence>
<reference evidence="13" key="2">
    <citation type="journal article" date="2023" name="Science">
        <title>Genomic signatures of disease resistance in endangered staghorn corals.</title>
        <authorList>
            <person name="Vollmer S.V."/>
            <person name="Selwyn J.D."/>
            <person name="Despard B.A."/>
            <person name="Roesel C.L."/>
        </authorList>
    </citation>
    <scope>NUCLEOTIDE SEQUENCE</scope>
    <source>
        <strain evidence="13">K2</strain>
    </source>
</reference>
<evidence type="ECO:0000256" key="4">
    <source>
        <dbReference type="ARBA" id="ARBA00022737"/>
    </source>
</evidence>
<dbReference type="PANTHER" id="PTHR46256">
    <property type="entry name" value="AGAP011099-PA"/>
    <property type="match status" value="1"/>
</dbReference>
<keyword evidence="8" id="KW-0505">Motor protein</keyword>
<dbReference type="Pfam" id="PF00063">
    <property type="entry name" value="Myosin_head"/>
    <property type="match status" value="1"/>
</dbReference>
<evidence type="ECO:0000313" key="14">
    <source>
        <dbReference type="Proteomes" id="UP001249851"/>
    </source>
</evidence>
<dbReference type="PANTHER" id="PTHR46256:SF3">
    <property type="entry name" value="MYOSIN MOTOR DOMAIN-CONTAINING PROTEIN"/>
    <property type="match status" value="1"/>
</dbReference>
<evidence type="ECO:0000256" key="10">
    <source>
        <dbReference type="ARBA" id="ARBA00023273"/>
    </source>
</evidence>
<proteinExistence type="inferred from homology"/>
<dbReference type="GO" id="GO:0000146">
    <property type="term" value="F:microfilament motor activity"/>
    <property type="evidence" value="ECO:0007669"/>
    <property type="project" value="TreeGrafter"/>
</dbReference>
<dbReference type="Proteomes" id="UP001249851">
    <property type="component" value="Unassembled WGS sequence"/>
</dbReference>
<evidence type="ECO:0000256" key="7">
    <source>
        <dbReference type="ARBA" id="ARBA00023123"/>
    </source>
</evidence>
<dbReference type="GO" id="GO:0004674">
    <property type="term" value="F:protein serine/threonine kinase activity"/>
    <property type="evidence" value="ECO:0007669"/>
    <property type="project" value="TreeGrafter"/>
</dbReference>
<feature type="domain" description="Myosin motor" evidence="12">
    <location>
        <begin position="1"/>
        <end position="266"/>
    </location>
</feature>
<dbReference type="SUPFAM" id="SSF52540">
    <property type="entry name" value="P-loop containing nucleoside triphosphate hydrolases"/>
    <property type="match status" value="1"/>
</dbReference>
<evidence type="ECO:0000256" key="6">
    <source>
        <dbReference type="ARBA" id="ARBA00022840"/>
    </source>
</evidence>
<dbReference type="InterPro" id="IPR027417">
    <property type="entry name" value="P-loop_NTPase"/>
</dbReference>
<keyword evidence="11" id="KW-0009">Actin-binding</keyword>
<keyword evidence="14" id="KW-1185">Reference proteome</keyword>
<dbReference type="InterPro" id="IPR001609">
    <property type="entry name" value="Myosin_head_motor_dom-like"/>
</dbReference>
<dbReference type="PROSITE" id="PS51456">
    <property type="entry name" value="MYOSIN_MOTOR"/>
    <property type="match status" value="1"/>
</dbReference>
<dbReference type="EMBL" id="JARQWQ010000036">
    <property type="protein sequence ID" value="KAK2560371.1"/>
    <property type="molecule type" value="Genomic_DNA"/>
</dbReference>
<dbReference type="GO" id="GO:0016459">
    <property type="term" value="C:myosin complex"/>
    <property type="evidence" value="ECO:0007669"/>
    <property type="project" value="UniProtKB-KW"/>
</dbReference>
<keyword evidence="7 11" id="KW-0518">Myosin</keyword>
<gene>
    <name evidence="13" type="ORF">P5673_016706</name>
</gene>
<evidence type="ECO:0000256" key="11">
    <source>
        <dbReference type="PROSITE-ProRule" id="PRU00782"/>
    </source>
</evidence>
<dbReference type="Gene3D" id="3.40.850.10">
    <property type="entry name" value="Kinesin motor domain"/>
    <property type="match status" value="1"/>
</dbReference>
<reference evidence="13" key="1">
    <citation type="journal article" date="2023" name="G3 (Bethesda)">
        <title>Whole genome assembly and annotation of the endangered Caribbean coral Acropora cervicornis.</title>
        <authorList>
            <person name="Selwyn J.D."/>
            <person name="Vollmer S.V."/>
        </authorList>
    </citation>
    <scope>NUCLEOTIDE SEQUENCE</scope>
    <source>
        <strain evidence="13">K2</strain>
    </source>
</reference>
<evidence type="ECO:0000256" key="9">
    <source>
        <dbReference type="ARBA" id="ARBA00023212"/>
    </source>
</evidence>
<organism evidence="13 14">
    <name type="scientific">Acropora cervicornis</name>
    <name type="common">Staghorn coral</name>
    <dbReference type="NCBI Taxonomy" id="6130"/>
    <lineage>
        <taxon>Eukaryota</taxon>
        <taxon>Metazoa</taxon>
        <taxon>Cnidaria</taxon>
        <taxon>Anthozoa</taxon>
        <taxon>Hexacorallia</taxon>
        <taxon>Scleractinia</taxon>
        <taxon>Astrocoeniina</taxon>
        <taxon>Acroporidae</taxon>
        <taxon>Acropora</taxon>
    </lineage>
</organism>
<evidence type="ECO:0000259" key="12">
    <source>
        <dbReference type="PROSITE" id="PS51456"/>
    </source>
</evidence>
<evidence type="ECO:0000313" key="13">
    <source>
        <dbReference type="EMBL" id="KAK2560371.1"/>
    </source>
</evidence>
<comment type="caution">
    <text evidence="11">Lacks conserved residue(s) required for the propagation of feature annotation.</text>
</comment>